<keyword evidence="2 6" id="KW-0479">Metal-binding</keyword>
<dbReference type="GO" id="GO:0046872">
    <property type="term" value="F:metal ion binding"/>
    <property type="evidence" value="ECO:0007669"/>
    <property type="project" value="UniProtKB-KW"/>
</dbReference>
<feature type="active site" description="Proton acceptor" evidence="5">
    <location>
        <position position="250"/>
    </location>
</feature>
<name>A0A1I5Z2W9_9PSEU</name>
<organism evidence="9 10">
    <name type="scientific">Amycolatopsis arida</name>
    <dbReference type="NCBI Taxonomy" id="587909"/>
    <lineage>
        <taxon>Bacteria</taxon>
        <taxon>Bacillati</taxon>
        <taxon>Actinomycetota</taxon>
        <taxon>Actinomycetes</taxon>
        <taxon>Pseudonocardiales</taxon>
        <taxon>Pseudonocardiaceae</taxon>
        <taxon>Amycolatopsis</taxon>
    </lineage>
</organism>
<evidence type="ECO:0000256" key="6">
    <source>
        <dbReference type="PIRSR" id="PIRSR604808-2"/>
    </source>
</evidence>
<keyword evidence="4 6" id="KW-0460">Magnesium</keyword>
<dbReference type="Pfam" id="PF03372">
    <property type="entry name" value="Exo_endo_phos"/>
    <property type="match status" value="1"/>
</dbReference>
<dbReference type="InterPro" id="IPR037493">
    <property type="entry name" value="ExoIII-like"/>
</dbReference>
<evidence type="ECO:0000256" key="4">
    <source>
        <dbReference type="ARBA" id="ARBA00022842"/>
    </source>
</evidence>
<evidence type="ECO:0000256" key="5">
    <source>
        <dbReference type="PIRSR" id="PIRSR604808-1"/>
    </source>
</evidence>
<dbReference type="InterPro" id="IPR005135">
    <property type="entry name" value="Endo/exonuclease/phosphatase"/>
</dbReference>
<dbReference type="PROSITE" id="PS51435">
    <property type="entry name" value="AP_NUCLEASE_F1_4"/>
    <property type="match status" value="1"/>
</dbReference>
<feature type="active site" description="Proton donor/acceptor" evidence="5">
    <location>
        <position position="149"/>
    </location>
</feature>
<evidence type="ECO:0000256" key="2">
    <source>
        <dbReference type="ARBA" id="ARBA00022723"/>
    </source>
</evidence>
<dbReference type="OrthoDB" id="9803914at2"/>
<feature type="binding site" evidence="6">
    <location>
        <position position="149"/>
    </location>
    <ligand>
        <name>Mg(2+)</name>
        <dbReference type="ChEBI" id="CHEBI:18420"/>
        <label>1</label>
    </ligand>
</feature>
<feature type="binding site" evidence="6">
    <location>
        <position position="249"/>
    </location>
    <ligand>
        <name>Mg(2+)</name>
        <dbReference type="ChEBI" id="CHEBI:18420"/>
        <label>1</label>
    </ligand>
</feature>
<feature type="site" description="Important for catalytic activity" evidence="7">
    <location>
        <position position="220"/>
    </location>
</feature>
<dbReference type="RefSeq" id="WP_092533500.1">
    <property type="nucleotide sequence ID" value="NZ_FOWW01000008.1"/>
</dbReference>
<dbReference type="GO" id="GO:0004519">
    <property type="term" value="F:endonuclease activity"/>
    <property type="evidence" value="ECO:0007669"/>
    <property type="project" value="InterPro"/>
</dbReference>
<dbReference type="EMBL" id="FOWW01000008">
    <property type="protein sequence ID" value="SFQ50824.1"/>
    <property type="molecule type" value="Genomic_DNA"/>
</dbReference>
<dbReference type="NCBIfam" id="TIGR00195">
    <property type="entry name" value="exoDNase_III"/>
    <property type="match status" value="1"/>
</dbReference>
<dbReference type="PROSITE" id="PS00726">
    <property type="entry name" value="AP_NUCLEASE_F1_1"/>
    <property type="match status" value="1"/>
</dbReference>
<feature type="binding site" evidence="6">
    <location>
        <position position="151"/>
    </location>
    <ligand>
        <name>Mg(2+)</name>
        <dbReference type="ChEBI" id="CHEBI:18420"/>
        <label>1</label>
    </ligand>
</feature>
<gene>
    <name evidence="9" type="ORF">SAMN05421810_108173</name>
</gene>
<evidence type="ECO:0000256" key="7">
    <source>
        <dbReference type="PIRSR" id="PIRSR604808-3"/>
    </source>
</evidence>
<evidence type="ECO:0000313" key="9">
    <source>
        <dbReference type="EMBL" id="SFQ50824.1"/>
    </source>
</evidence>
<dbReference type="NCBIfam" id="TIGR00633">
    <property type="entry name" value="xth"/>
    <property type="match status" value="1"/>
</dbReference>
<dbReference type="InterPro" id="IPR004808">
    <property type="entry name" value="AP_endonuc_1"/>
</dbReference>
<dbReference type="AlphaFoldDB" id="A0A1I5Z2W9"/>
<keyword evidence="6" id="KW-0464">Manganese</keyword>
<keyword evidence="3" id="KW-0378">Hydrolase</keyword>
<dbReference type="PANTHER" id="PTHR43250:SF2">
    <property type="entry name" value="EXODEOXYRIBONUCLEASE III"/>
    <property type="match status" value="1"/>
</dbReference>
<dbReference type="GO" id="GO:0003677">
    <property type="term" value="F:DNA binding"/>
    <property type="evidence" value="ECO:0007669"/>
    <property type="project" value="InterPro"/>
</dbReference>
<feature type="binding site" evidence="6">
    <location>
        <position position="250"/>
    </location>
    <ligand>
        <name>Mg(2+)</name>
        <dbReference type="ChEBI" id="CHEBI:18420"/>
        <label>1</label>
    </ligand>
</feature>
<dbReference type="Proteomes" id="UP000198727">
    <property type="component" value="Unassembled WGS sequence"/>
</dbReference>
<dbReference type="PANTHER" id="PTHR43250">
    <property type="entry name" value="EXODEOXYRIBONUCLEASE III"/>
    <property type="match status" value="1"/>
</dbReference>
<dbReference type="GO" id="GO:0008311">
    <property type="term" value="F:double-stranded DNA 3'-5' DNA exonuclease activity"/>
    <property type="evidence" value="ECO:0007669"/>
    <property type="project" value="InterPro"/>
</dbReference>
<feature type="active site" evidence="5">
    <location>
        <position position="108"/>
    </location>
</feature>
<feature type="domain" description="Endonuclease/exonuclease/phosphatase" evidence="8">
    <location>
        <begin position="4"/>
        <end position="250"/>
    </location>
</feature>
<feature type="site" description="Interaction with DNA substrate" evidence="7">
    <location>
        <position position="250"/>
    </location>
</feature>
<dbReference type="CDD" id="cd09086">
    <property type="entry name" value="ExoIII-like_AP-endo"/>
    <property type="match status" value="1"/>
</dbReference>
<dbReference type="SUPFAM" id="SSF56219">
    <property type="entry name" value="DNase I-like"/>
    <property type="match status" value="1"/>
</dbReference>
<feature type="binding site" evidence="6">
    <location>
        <position position="7"/>
    </location>
    <ligand>
        <name>Mg(2+)</name>
        <dbReference type="ChEBI" id="CHEBI:18420"/>
        <label>1</label>
    </ligand>
</feature>
<sequence length="259" mass="28736">MRIATWNVNSISARLPRLLAWLSSAQPDVLCLQELKCADDAFPRDQVGELGYAVACHGSGRWSGVAVLSRVGLDDVTRGLVDQPAYEGVVEPRAVGATCAGVRVWSVYVPNGREPGHPHYAYKLRWLEALHATVLAEADPNRPFALLGDFNIAPTDDDVWDISLFTNSTHVTDAERKALAVLRDAGLTDVVPRPLKYDRPFTYWDYRQLAFPKNNGMRIDLVYANQRFTDAVRDAYVDREARKGKAPSDHAPVVVDLHG</sequence>
<evidence type="ECO:0000259" key="8">
    <source>
        <dbReference type="Pfam" id="PF03372"/>
    </source>
</evidence>
<accession>A0A1I5Z2W9</accession>
<evidence type="ECO:0000256" key="1">
    <source>
        <dbReference type="ARBA" id="ARBA00007092"/>
    </source>
</evidence>
<feature type="site" description="Transition state stabilizer" evidence="7">
    <location>
        <position position="151"/>
    </location>
</feature>
<dbReference type="GO" id="GO:0006281">
    <property type="term" value="P:DNA repair"/>
    <property type="evidence" value="ECO:0007669"/>
    <property type="project" value="InterPro"/>
</dbReference>
<reference evidence="10" key="1">
    <citation type="submission" date="2016-10" db="EMBL/GenBank/DDBJ databases">
        <authorList>
            <person name="Varghese N."/>
            <person name="Submissions S."/>
        </authorList>
    </citation>
    <scope>NUCLEOTIDE SEQUENCE [LARGE SCALE GENOMIC DNA]</scope>
    <source>
        <strain evidence="10">CGMCC 4.5579</strain>
    </source>
</reference>
<feature type="binding site" evidence="6">
    <location>
        <position position="34"/>
    </location>
    <ligand>
        <name>Mg(2+)</name>
        <dbReference type="ChEBI" id="CHEBI:18420"/>
        <label>1</label>
    </ligand>
</feature>
<evidence type="ECO:0000313" key="10">
    <source>
        <dbReference type="Proteomes" id="UP000198727"/>
    </source>
</evidence>
<keyword evidence="10" id="KW-1185">Reference proteome</keyword>
<proteinExistence type="inferred from homology"/>
<dbReference type="STRING" id="587909.SAMN05421810_108173"/>
<dbReference type="InterPro" id="IPR020847">
    <property type="entry name" value="AP_endonuclease_F1_BS"/>
</dbReference>
<comment type="cofactor">
    <cofactor evidence="6">
        <name>Mg(2+)</name>
        <dbReference type="ChEBI" id="CHEBI:18420"/>
    </cofactor>
    <cofactor evidence="6">
        <name>Mn(2+)</name>
        <dbReference type="ChEBI" id="CHEBI:29035"/>
    </cofactor>
    <text evidence="6">Probably binds two magnesium or manganese ions per subunit.</text>
</comment>
<comment type="similarity">
    <text evidence="1">Belongs to the DNA repair enzymes AP/ExoA family.</text>
</comment>
<evidence type="ECO:0000256" key="3">
    <source>
        <dbReference type="ARBA" id="ARBA00022801"/>
    </source>
</evidence>
<protein>
    <submittedName>
        <fullName evidence="9">Exodeoxyribonuclease-3</fullName>
    </submittedName>
</protein>
<dbReference type="InterPro" id="IPR036691">
    <property type="entry name" value="Endo/exonu/phosph_ase_sf"/>
</dbReference>
<dbReference type="Gene3D" id="3.60.10.10">
    <property type="entry name" value="Endonuclease/exonuclease/phosphatase"/>
    <property type="match status" value="1"/>
</dbReference>